<sequence>MITNTENRDTNPVETATSSIETFFSLLNRDQRTILTIDRNGERYRRETRNSGKFARNDVNPVESHELDVANSISVIGRLIRKIRSKTSGRRRSGRFSYHHLTGKSSQGRACLCELKGGSVWRQNTRELEE</sequence>
<dbReference type="EMBL" id="JAWJWF010000047">
    <property type="protein sequence ID" value="KAK6621560.1"/>
    <property type="molecule type" value="Genomic_DNA"/>
</dbReference>
<protein>
    <submittedName>
        <fullName evidence="1">Uncharacterized protein</fullName>
    </submittedName>
</protein>
<gene>
    <name evidence="1" type="ORF">RUM44_001367</name>
</gene>
<keyword evidence="2" id="KW-1185">Reference proteome</keyword>
<evidence type="ECO:0000313" key="1">
    <source>
        <dbReference type="EMBL" id="KAK6621560.1"/>
    </source>
</evidence>
<proteinExistence type="predicted"/>
<comment type="caution">
    <text evidence="1">The sequence shown here is derived from an EMBL/GenBank/DDBJ whole genome shotgun (WGS) entry which is preliminary data.</text>
</comment>
<accession>A0ABR1AJW5</accession>
<reference evidence="1 2" key="1">
    <citation type="submission" date="2023-09" db="EMBL/GenBank/DDBJ databases">
        <title>Genomes of two closely related lineages of the louse Polyplax serrata with different host specificities.</title>
        <authorList>
            <person name="Martinu J."/>
            <person name="Tarabai H."/>
            <person name="Stefka J."/>
            <person name="Hypsa V."/>
        </authorList>
    </citation>
    <scope>NUCLEOTIDE SEQUENCE [LARGE SCALE GENOMIC DNA]</scope>
    <source>
        <strain evidence="1">98ZLc_SE</strain>
    </source>
</reference>
<evidence type="ECO:0000313" key="2">
    <source>
        <dbReference type="Proteomes" id="UP001359485"/>
    </source>
</evidence>
<name>A0ABR1AJW5_POLSC</name>
<organism evidence="1 2">
    <name type="scientific">Polyplax serrata</name>
    <name type="common">Common mouse louse</name>
    <dbReference type="NCBI Taxonomy" id="468196"/>
    <lineage>
        <taxon>Eukaryota</taxon>
        <taxon>Metazoa</taxon>
        <taxon>Ecdysozoa</taxon>
        <taxon>Arthropoda</taxon>
        <taxon>Hexapoda</taxon>
        <taxon>Insecta</taxon>
        <taxon>Pterygota</taxon>
        <taxon>Neoptera</taxon>
        <taxon>Paraneoptera</taxon>
        <taxon>Psocodea</taxon>
        <taxon>Troctomorpha</taxon>
        <taxon>Phthiraptera</taxon>
        <taxon>Anoplura</taxon>
        <taxon>Polyplacidae</taxon>
        <taxon>Polyplax</taxon>
    </lineage>
</organism>
<dbReference type="Proteomes" id="UP001359485">
    <property type="component" value="Unassembled WGS sequence"/>
</dbReference>